<proteinExistence type="inferred from homology"/>
<organism evidence="9">
    <name type="scientific">Singulisphaera sp. Ch08</name>
    <dbReference type="NCBI Taxonomy" id="3120278"/>
    <lineage>
        <taxon>Bacteria</taxon>
        <taxon>Pseudomonadati</taxon>
        <taxon>Planctomycetota</taxon>
        <taxon>Planctomycetia</taxon>
        <taxon>Isosphaerales</taxon>
        <taxon>Isosphaeraceae</taxon>
        <taxon>Singulisphaera</taxon>
    </lineage>
</organism>
<dbReference type="AlphaFoldDB" id="A0AAU7C8K7"/>
<dbReference type="PANTHER" id="PTHR30572:SF4">
    <property type="entry name" value="ABC TRANSPORTER PERMEASE YTRF"/>
    <property type="match status" value="1"/>
</dbReference>
<evidence type="ECO:0000256" key="5">
    <source>
        <dbReference type="ARBA" id="ARBA00023136"/>
    </source>
</evidence>
<feature type="domain" description="ABC3 transporter permease C-terminal" evidence="8">
    <location>
        <begin position="1"/>
        <end position="100"/>
    </location>
</feature>
<evidence type="ECO:0000256" key="2">
    <source>
        <dbReference type="ARBA" id="ARBA00022475"/>
    </source>
</evidence>
<comment type="similarity">
    <text evidence="6">Belongs to the ABC-4 integral membrane protein family.</text>
</comment>
<protein>
    <submittedName>
        <fullName evidence="9">FtsX-like permease family protein</fullName>
    </submittedName>
</protein>
<dbReference type="EMBL" id="CP155447">
    <property type="protein sequence ID" value="XBH01359.1"/>
    <property type="molecule type" value="Genomic_DNA"/>
</dbReference>
<evidence type="ECO:0000256" key="7">
    <source>
        <dbReference type="SAM" id="Phobius"/>
    </source>
</evidence>
<evidence type="ECO:0000256" key="4">
    <source>
        <dbReference type="ARBA" id="ARBA00022989"/>
    </source>
</evidence>
<dbReference type="Pfam" id="PF02687">
    <property type="entry name" value="FtsX"/>
    <property type="match status" value="1"/>
</dbReference>
<keyword evidence="4 7" id="KW-1133">Transmembrane helix</keyword>
<reference evidence="9" key="1">
    <citation type="submission" date="2024-05" db="EMBL/GenBank/DDBJ databases">
        <title>Planctomycetes of the genus Singulisphaera possess chitinolytic capabilities.</title>
        <authorList>
            <person name="Ivanova A."/>
        </authorList>
    </citation>
    <scope>NUCLEOTIDE SEQUENCE</scope>
    <source>
        <strain evidence="9">Ch08T</strain>
    </source>
</reference>
<evidence type="ECO:0000313" key="9">
    <source>
        <dbReference type="EMBL" id="XBH01359.1"/>
    </source>
</evidence>
<dbReference type="InterPro" id="IPR003838">
    <property type="entry name" value="ABC3_permease_C"/>
</dbReference>
<evidence type="ECO:0000256" key="1">
    <source>
        <dbReference type="ARBA" id="ARBA00004651"/>
    </source>
</evidence>
<name>A0AAU7C8K7_9BACT</name>
<accession>A0AAU7C8K7</accession>
<dbReference type="GO" id="GO:0005886">
    <property type="term" value="C:plasma membrane"/>
    <property type="evidence" value="ECO:0007669"/>
    <property type="project" value="UniProtKB-SubCell"/>
</dbReference>
<keyword evidence="2" id="KW-1003">Cell membrane</keyword>
<sequence>MNIMLVSVTERFKEIGLRMAVGAAPRDILRQFLVEAVVLCMLGGTVGILAGRTGSFLIRVLAQWPTEPSLLAVIGSVSVSVTVGIIFGYYPAWKASRLNPIEALRYE</sequence>
<feature type="transmembrane region" description="Helical" evidence="7">
    <location>
        <begin position="70"/>
        <end position="90"/>
    </location>
</feature>
<keyword evidence="5 7" id="KW-0472">Membrane</keyword>
<gene>
    <name evidence="9" type="ORF">V5E97_23735</name>
</gene>
<feature type="transmembrane region" description="Helical" evidence="7">
    <location>
        <begin position="32"/>
        <end position="50"/>
    </location>
</feature>
<dbReference type="RefSeq" id="WP_406694059.1">
    <property type="nucleotide sequence ID" value="NZ_CP155447.1"/>
</dbReference>
<comment type="subcellular location">
    <subcellularLocation>
        <location evidence="1">Cell membrane</location>
        <topology evidence="1">Multi-pass membrane protein</topology>
    </subcellularLocation>
</comment>
<evidence type="ECO:0000256" key="3">
    <source>
        <dbReference type="ARBA" id="ARBA00022692"/>
    </source>
</evidence>
<dbReference type="GO" id="GO:0022857">
    <property type="term" value="F:transmembrane transporter activity"/>
    <property type="evidence" value="ECO:0007669"/>
    <property type="project" value="TreeGrafter"/>
</dbReference>
<dbReference type="InterPro" id="IPR050250">
    <property type="entry name" value="Macrolide_Exporter_MacB"/>
</dbReference>
<dbReference type="PANTHER" id="PTHR30572">
    <property type="entry name" value="MEMBRANE COMPONENT OF TRANSPORTER-RELATED"/>
    <property type="match status" value="1"/>
</dbReference>
<keyword evidence="3 7" id="KW-0812">Transmembrane</keyword>
<evidence type="ECO:0000256" key="6">
    <source>
        <dbReference type="ARBA" id="ARBA00038076"/>
    </source>
</evidence>
<evidence type="ECO:0000259" key="8">
    <source>
        <dbReference type="Pfam" id="PF02687"/>
    </source>
</evidence>